<dbReference type="Proteomes" id="UP001302812">
    <property type="component" value="Unassembled WGS sequence"/>
</dbReference>
<dbReference type="Gene3D" id="3.30.70.3290">
    <property type="match status" value="1"/>
</dbReference>
<dbReference type="GO" id="GO:0006633">
    <property type="term" value="P:fatty acid biosynthetic process"/>
    <property type="evidence" value="ECO:0007669"/>
    <property type="project" value="InterPro"/>
</dbReference>
<gene>
    <name evidence="13" type="ORF">N656DRAFT_846528</name>
</gene>
<keyword evidence="3" id="KW-0597">Phosphoprotein</keyword>
<keyword evidence="14" id="KW-1185">Reference proteome</keyword>
<dbReference type="Gene3D" id="3.40.366.10">
    <property type="entry name" value="Malonyl-Coenzyme A Acyl Carrier Protein, domain 2"/>
    <property type="match status" value="2"/>
</dbReference>
<dbReference type="InterPro" id="IPR016035">
    <property type="entry name" value="Acyl_Trfase/lysoPLipase"/>
</dbReference>
<dbReference type="Pfam" id="PF18558">
    <property type="entry name" value="HTH_51"/>
    <property type="match status" value="1"/>
</dbReference>
<dbReference type="GO" id="GO:0031177">
    <property type="term" value="F:phosphopantetheine binding"/>
    <property type="evidence" value="ECO:0007669"/>
    <property type="project" value="InterPro"/>
</dbReference>
<feature type="domain" description="Ketosynthase family 3 (KS3)" evidence="11">
    <location>
        <begin position="402"/>
        <end position="834"/>
    </location>
</feature>
<feature type="compositionally biased region" description="Low complexity" evidence="8">
    <location>
        <begin position="2807"/>
        <end position="2817"/>
    </location>
</feature>
<feature type="compositionally biased region" description="Gly residues" evidence="8">
    <location>
        <begin position="2950"/>
        <end position="2959"/>
    </location>
</feature>
<dbReference type="SUPFAM" id="SSF53474">
    <property type="entry name" value="alpha/beta-Hydrolases"/>
    <property type="match status" value="1"/>
</dbReference>
<dbReference type="Gene3D" id="3.40.50.1820">
    <property type="entry name" value="alpha/beta hydrolase"/>
    <property type="match status" value="1"/>
</dbReference>
<dbReference type="SUPFAM" id="SSF53335">
    <property type="entry name" value="S-adenosyl-L-methionine-dependent methyltransferases"/>
    <property type="match status" value="1"/>
</dbReference>
<dbReference type="EMBL" id="MU853348">
    <property type="protein sequence ID" value="KAK4110900.1"/>
    <property type="molecule type" value="Genomic_DNA"/>
</dbReference>
<comment type="pathway">
    <text evidence="1">Secondary metabolite biosynthesis; terpenoid biosynthesis.</text>
</comment>
<dbReference type="PROSITE" id="PS00606">
    <property type="entry name" value="KS3_1"/>
    <property type="match status" value="1"/>
</dbReference>
<dbReference type="GeneID" id="89943359"/>
<dbReference type="InterPro" id="IPR014043">
    <property type="entry name" value="Acyl_transferase_dom"/>
</dbReference>
<dbReference type="Pfam" id="PF21089">
    <property type="entry name" value="PKS_DH_N"/>
    <property type="match status" value="1"/>
</dbReference>
<feature type="compositionally biased region" description="Polar residues" evidence="8">
    <location>
        <begin position="1844"/>
        <end position="1855"/>
    </location>
</feature>
<dbReference type="InterPro" id="IPR001227">
    <property type="entry name" value="Ac_transferase_dom_sf"/>
</dbReference>
<evidence type="ECO:0000256" key="8">
    <source>
        <dbReference type="SAM" id="MobiDB-lite"/>
    </source>
</evidence>
<dbReference type="SMART" id="SM01294">
    <property type="entry name" value="PKS_PP_betabranch"/>
    <property type="match status" value="1"/>
</dbReference>
<evidence type="ECO:0000256" key="1">
    <source>
        <dbReference type="ARBA" id="ARBA00004721"/>
    </source>
</evidence>
<dbReference type="CDD" id="cd00833">
    <property type="entry name" value="PKS"/>
    <property type="match status" value="1"/>
</dbReference>
<evidence type="ECO:0000256" key="9">
    <source>
        <dbReference type="SAM" id="Phobius"/>
    </source>
</evidence>
<dbReference type="GO" id="GO:0004315">
    <property type="term" value="F:3-oxoacyl-[acyl-carrier-protein] synthase activity"/>
    <property type="evidence" value="ECO:0007669"/>
    <property type="project" value="InterPro"/>
</dbReference>
<evidence type="ECO:0000313" key="13">
    <source>
        <dbReference type="EMBL" id="KAK4110900.1"/>
    </source>
</evidence>
<dbReference type="InterPro" id="IPR041068">
    <property type="entry name" value="HTH_51"/>
</dbReference>
<feature type="region of interest" description="Disordered" evidence="8">
    <location>
        <begin position="1348"/>
        <end position="1368"/>
    </location>
</feature>
<feature type="region of interest" description="Disordered" evidence="8">
    <location>
        <begin position="2792"/>
        <end position="2828"/>
    </location>
</feature>
<dbReference type="Gene3D" id="1.10.1200.10">
    <property type="entry name" value="ACP-like"/>
    <property type="match status" value="2"/>
</dbReference>
<dbReference type="InterPro" id="IPR006162">
    <property type="entry name" value="Ppantetheine_attach_site"/>
</dbReference>
<dbReference type="InterPro" id="IPR036736">
    <property type="entry name" value="ACP-like_sf"/>
</dbReference>
<dbReference type="SUPFAM" id="SSF47336">
    <property type="entry name" value="ACP-like"/>
    <property type="match status" value="2"/>
</dbReference>
<dbReference type="SUPFAM" id="SSF52151">
    <property type="entry name" value="FabD/lysophospholipase-like"/>
    <property type="match status" value="1"/>
</dbReference>
<feature type="domain" description="PKS/mFAS DH" evidence="12">
    <location>
        <begin position="1359"/>
        <end position="1709"/>
    </location>
</feature>
<dbReference type="Pfam" id="PF20434">
    <property type="entry name" value="BD-FAE"/>
    <property type="match status" value="1"/>
</dbReference>
<feature type="region of interest" description="Disordered" evidence="8">
    <location>
        <begin position="2907"/>
        <end position="2981"/>
    </location>
</feature>
<dbReference type="InterPro" id="IPR032088">
    <property type="entry name" value="SAT"/>
</dbReference>
<sequence>MAPELDHQKTGTRPSSSPISAAFFCPQSRAPSPEYLDGLHAFLARHHHGQALLGEVASLGTDGTWALFSAASGGVRSLAEGPRYLGLFKDWAVHGVSAPLAVVRSGIVALPLLAIVQIGQYLRYLEAHGLSHQQFLAHVGRFGGGLQGYCGGLPAAVAIACAKDEAEVVRHMAAILRILVGVGAYAEAADDTRDEDGSTTLALRLKYEGQGEDLTSRFPGTHVSAITEPRSISIVGSAGTLDRLYRFARDQGLQVQKMEVRGKVHNPDNAQLAADLCRICHETPSLQLPEAAMLQVPVRSNRTALTLQHGSMTEEIVTTILASRCEWFNLLSEVAQDLKRSAQTEHSVVVFGLTDCVPLSPFHKESLRINKMEAHSLIHVQRDGDIVNKRRSAIQPPPELPEDAIAIIGASCRLPGANDLDELWDLISQGLDCHREVPTDRFDLPGSFRASQTPNFAHSRKFYGNFLDDIKRFDNAFFKISAREAASMDPQQRMLLELSHEALESAGYLSTHFREQGDNVGCFIGASFVEYLDNTSAHAPTAFTSTGTIRAFLCGRISYQYGWSGPAEVLDTACSSSLVAIHRACRAVQGRECRMALAGGINLITGVHNYLDLAKAGFLSPTGQCKPFDAAADGYCRSDGAGLVVLKGLRDAIADGDQVMGVIAGAATNQGGRSCSITVPQPSAQQALYRTVLERAGVRPEHVTYVEAHGTGTQAGDPLEMESIRAVLAGRDSSDTRGALIRKDTLTVGSIKGNIGHCETAAGVAGLLKVLAMLKHGKIPPQASHSRLNPKILPLEPDGITIARSLQGWDVPFRAALVSSYGAAGSNCAVLCCGMVPAQGQDVVEWGGMKEKKSRYPGVGYAQPYSTTTYPSDSLCFPLHVSAASEQSLQENARKLAAYLRRTAGQVSLLNIAYTLNEKRQRFKYLVSITASTVQEAAAQLDNIAKSPGPDTPSAFQLPATTKPSVLVFSGQSDRAVGLDRSYYFSYPIFRAYIDACDHELTELGYKPIIPSIFQTKEEPINDISTLQCGVFAVQYACARSWMDAGLRPKALVGHSLGELTALAVSGVLSLRDALKLVAERGRLVETKWGAEKGAMLALQGCDVEGFYKISRLVLERGHKLEIACYNGPTSLVAVGTSAAVAAAEETLRREPGLSGIRFQRLATSHGFHSVLVDPILPDLAAVGASLTWHEPAIPLYTCTAEPLGSVKEGYDVCRHARAPVFFSEAVQRVEDALGPCAWLEAGIDSPVINMARRAAKEPDAHTFQAMKTPTKGSSVPANAVGEVVASLWRSGVFLSHWRFLPVPNDDNLPGARECKQIWLPPYQFQRTPHWLDNIDRAAEAFKTAAVASVPETKPPPPPPLVSRKPSLSNSQQGVAEFTINTQSPRFQELVAGHAVRSRPLCPASVYAECATMAAQQLLSAPGSQGTQEGMGLVLEQVRFLSPLGASPQGGGEVTLRLEQTNSLESGDGSSRAWTFSISTHQQQQPKSKPIVHATGRISLPSSPTSSTSELTTLARLLTTSLSNLSTSPDADRLQSTRAYTLFSRVVTYAPFFRGMCCVTLLDKTGEAAATVALPPGVPQPGREDGSPQAAWRTCDAVLVDAWIQVAGLLVNSNDDNEGEVAVMTGLDRAVISPDACSSSNGDEGKGEREMKVYVKVDGDGSNGDGAGRGEIVGDVVVFDSKSEGRQGSRVVAALCGCRFARVPVAKLEMMLDLAGSGSGGSMMNSRVKDAAAAAADGTSSSTPTEASASSFNPTPASTLTPAESGSAEHSYATLREMIAGYTGLDSSAVPASTALSDLGLDSLASVELAEQLSSVFGVSVDSSDLPASTLDDLARHLGHSPSAGGQQHAMSRESSPFPPALRKNTAPSLDLAGDRAKLLGILSELSGAKTEDITPQHALVDLGIDSLSLVELQEELRSSFSANLGGVDASCTVQDLMTQLGIAGPPTSQRSTEPDASKFSPDASTVSENDTACHQEGEITLSNPFVALESSDGCFNSSATIRGFKNYWRDVAPLQDELTVAYIIEAFSALGVSFRHIPPGARLPSLSNSVLADKYGKLLARLWEILQQRDIVSVDSEGHRIRGPAYIDDCIRRIDDLRVSLVNPYYEYIPEANLINLTGPRLADCLTGNTDPVQIMFGSATSLQIMETYYSQSPMLSTATQQLAIFLTTYLKDADTRGRPIRILEVGAGTGGTTRWLTEALQIANIPVQYTFTDISPSLVSKAKAKFAQQHPWIDFAVLDLEKPIPAQFKHRFDVVIGTNCVHATTDRAATCQRLRDTLVVSGGVLVLSEVTRVVDWYDIAFGLLDGWWVADQGRRYPLQPAEYWMDAFRKAGFASASYSRGDTPEANTQRLLVACTKGWPCSYAGTYDTEIARPLAVAGKTNKMAYRLLTMVYKEVNGVKIHADVYFPSEPTGKAMPIALMIHGGGYMTLSRKAIPPAEVRQLLAHGFLPVSVDYRLCPEVDMVEGPIADVCSAYRWAKTDLPEEAALFGHDVDPTRVVAVGWSTGGHLAVSLGWTAREAGLEPPKAVLSFCAPYDFESGELESSRPSLTSLPDRKLKLESILERLQSSQQITEHHPPQPTTTHVPSDNNNLTFLRAGDPRSELVLSLFQQGQGGIGLSLLLHGLHSTAITSNPSSVRSTGGSSKQSIIDALRHAVPSSQLIARVSPLARVRAGAYRVPTHVVHGTADAVAPCAAAERFVGVLRESGVRCGFSRIVGGGHMHLCTTRSAGGGGGDDNEQEDEGSQASSKEWTEAVEGGVRFLMEEVQLAAVPTFCKCTCFKNSTIIPLGPQHDNNNNPAPPPPASSSTPSDPSSTTLEPDTATPAAGRSSFPFLAAREASTSCKQCNRAFCLKYNLPFCKDAEEKDIVTSCFQRDSAKDQIIVWGFILGTAGLLGWAGLKRVVEKQRQRQQQPPRGLGGGGREEVIGGRGGNGNGDHDGRGGTRLWRRGGGLAGGRGEYFPLGRETDGGDIAAASRGAG</sequence>
<feature type="compositionally biased region" description="Polar residues" evidence="8">
    <location>
        <begin position="1752"/>
        <end position="1764"/>
    </location>
</feature>
<dbReference type="InterPro" id="IPR029058">
    <property type="entry name" value="AB_hydrolase_fold"/>
</dbReference>
<keyword evidence="4" id="KW-0489">Methyltransferase</keyword>
<feature type="transmembrane region" description="Helical" evidence="9">
    <location>
        <begin position="2883"/>
        <end position="2901"/>
    </location>
</feature>
<feature type="region of interest" description="Disordered" evidence="8">
    <location>
        <begin position="1735"/>
        <end position="1769"/>
    </location>
</feature>
<dbReference type="PROSITE" id="PS52019">
    <property type="entry name" value="PKS_MFAS_DH"/>
    <property type="match status" value="1"/>
</dbReference>
<feature type="region of interest" description="C-terminal hotdog fold" evidence="7">
    <location>
        <begin position="1531"/>
        <end position="1709"/>
    </location>
</feature>
<organism evidence="13 14">
    <name type="scientific">Canariomyces notabilis</name>
    <dbReference type="NCBI Taxonomy" id="2074819"/>
    <lineage>
        <taxon>Eukaryota</taxon>
        <taxon>Fungi</taxon>
        <taxon>Dikarya</taxon>
        <taxon>Ascomycota</taxon>
        <taxon>Pezizomycotina</taxon>
        <taxon>Sordariomycetes</taxon>
        <taxon>Sordariomycetidae</taxon>
        <taxon>Sordariales</taxon>
        <taxon>Chaetomiaceae</taxon>
        <taxon>Canariomyces</taxon>
    </lineage>
</organism>
<dbReference type="Pfam" id="PF00550">
    <property type="entry name" value="PP-binding"/>
    <property type="match status" value="2"/>
</dbReference>
<dbReference type="InterPro" id="IPR016039">
    <property type="entry name" value="Thiolase-like"/>
</dbReference>
<dbReference type="Pfam" id="PF08242">
    <property type="entry name" value="Methyltransf_12"/>
    <property type="match status" value="1"/>
</dbReference>
<dbReference type="Pfam" id="PF22621">
    <property type="entry name" value="CurL-like_PKS_C"/>
    <property type="match status" value="1"/>
</dbReference>
<keyword evidence="9" id="KW-0812">Transmembrane</keyword>
<feature type="domain" description="Carrier" evidence="10">
    <location>
        <begin position="1766"/>
        <end position="1845"/>
    </location>
</feature>
<dbReference type="PROSITE" id="PS50075">
    <property type="entry name" value="CARRIER"/>
    <property type="match status" value="1"/>
</dbReference>
<keyword evidence="6" id="KW-0511">Multifunctional enzyme</keyword>
<dbReference type="InterPro" id="IPR042104">
    <property type="entry name" value="PKS_dehydratase_sf"/>
</dbReference>
<dbReference type="InterPro" id="IPR050091">
    <property type="entry name" value="PKS_NRPS_Biosynth_Enz"/>
</dbReference>
<feature type="active site" description="Proton acceptor; for dehydratase activity" evidence="7">
    <location>
        <position position="1394"/>
    </location>
</feature>
<dbReference type="SUPFAM" id="SSF53901">
    <property type="entry name" value="Thiolase-like"/>
    <property type="match status" value="1"/>
</dbReference>
<dbReference type="InterPro" id="IPR014031">
    <property type="entry name" value="Ketoacyl_synth_C"/>
</dbReference>
<evidence type="ECO:0008006" key="15">
    <source>
        <dbReference type="Google" id="ProtNLM"/>
    </source>
</evidence>
<dbReference type="InterPro" id="IPR020806">
    <property type="entry name" value="PKS_PP-bd"/>
</dbReference>
<dbReference type="Gene3D" id="3.10.129.110">
    <property type="entry name" value="Polyketide synthase dehydratase"/>
    <property type="match status" value="1"/>
</dbReference>
<evidence type="ECO:0000256" key="4">
    <source>
        <dbReference type="ARBA" id="ARBA00022603"/>
    </source>
</evidence>
<dbReference type="Gene3D" id="3.40.50.150">
    <property type="entry name" value="Vaccinia Virus protein VP39"/>
    <property type="match status" value="1"/>
</dbReference>
<evidence type="ECO:0000313" key="14">
    <source>
        <dbReference type="Proteomes" id="UP001302812"/>
    </source>
</evidence>
<comment type="caution">
    <text evidence="13">The sequence shown here is derived from an EMBL/GenBank/DDBJ whole genome shotgun (WGS) entry which is preliminary data.</text>
</comment>
<dbReference type="InterPro" id="IPR018201">
    <property type="entry name" value="Ketoacyl_synth_AS"/>
</dbReference>
<dbReference type="GO" id="GO:0004312">
    <property type="term" value="F:fatty acid synthase activity"/>
    <property type="evidence" value="ECO:0007669"/>
    <property type="project" value="TreeGrafter"/>
</dbReference>
<evidence type="ECO:0000259" key="11">
    <source>
        <dbReference type="PROSITE" id="PS52004"/>
    </source>
</evidence>
<dbReference type="PROSITE" id="PS52004">
    <property type="entry name" value="KS3_2"/>
    <property type="match status" value="1"/>
</dbReference>
<dbReference type="Pfam" id="PF00698">
    <property type="entry name" value="Acyl_transf_1"/>
    <property type="match status" value="1"/>
</dbReference>
<dbReference type="InterPro" id="IPR049492">
    <property type="entry name" value="BD-FAE-like_dom"/>
</dbReference>
<protein>
    <recommendedName>
        <fullName evidence="15">Polyketide synthase</fullName>
    </recommendedName>
</protein>
<feature type="region of interest" description="Disordered" evidence="8">
    <location>
        <begin position="2729"/>
        <end position="2753"/>
    </location>
</feature>
<dbReference type="RefSeq" id="XP_064668470.1">
    <property type="nucleotide sequence ID" value="XM_064819233.1"/>
</dbReference>
<dbReference type="SMART" id="SM00826">
    <property type="entry name" value="PKS_DH"/>
    <property type="match status" value="1"/>
</dbReference>
<evidence type="ECO:0000256" key="3">
    <source>
        <dbReference type="ARBA" id="ARBA00022553"/>
    </source>
</evidence>
<evidence type="ECO:0000256" key="2">
    <source>
        <dbReference type="ARBA" id="ARBA00022450"/>
    </source>
</evidence>
<dbReference type="CDD" id="cd02440">
    <property type="entry name" value="AdoMet_MTases"/>
    <property type="match status" value="1"/>
</dbReference>
<evidence type="ECO:0000259" key="10">
    <source>
        <dbReference type="PROSITE" id="PS50075"/>
    </source>
</evidence>
<evidence type="ECO:0000259" key="12">
    <source>
        <dbReference type="PROSITE" id="PS52019"/>
    </source>
</evidence>
<dbReference type="SMART" id="SM00827">
    <property type="entry name" value="PKS_AT"/>
    <property type="match status" value="1"/>
</dbReference>
<dbReference type="PROSITE" id="PS00012">
    <property type="entry name" value="PHOSPHOPANTETHEINE"/>
    <property type="match status" value="1"/>
</dbReference>
<dbReference type="InterPro" id="IPR020807">
    <property type="entry name" value="PKS_DH"/>
</dbReference>
<dbReference type="Pfam" id="PF00109">
    <property type="entry name" value="ketoacyl-synt"/>
    <property type="match status" value="1"/>
</dbReference>
<dbReference type="GO" id="GO:0008168">
    <property type="term" value="F:methyltransferase activity"/>
    <property type="evidence" value="ECO:0007669"/>
    <property type="project" value="UniProtKB-KW"/>
</dbReference>
<dbReference type="Pfam" id="PF02801">
    <property type="entry name" value="Ketoacyl-synt_C"/>
    <property type="match status" value="1"/>
</dbReference>
<reference evidence="13" key="2">
    <citation type="submission" date="2023-05" db="EMBL/GenBank/DDBJ databases">
        <authorList>
            <consortium name="Lawrence Berkeley National Laboratory"/>
            <person name="Steindorff A."/>
            <person name="Hensen N."/>
            <person name="Bonometti L."/>
            <person name="Westerberg I."/>
            <person name="Brannstrom I.O."/>
            <person name="Guillou S."/>
            <person name="Cros-Aarteil S."/>
            <person name="Calhoun S."/>
            <person name="Haridas S."/>
            <person name="Kuo A."/>
            <person name="Mondo S."/>
            <person name="Pangilinan J."/>
            <person name="Riley R."/>
            <person name="Labutti K."/>
            <person name="Andreopoulos B."/>
            <person name="Lipzen A."/>
            <person name="Chen C."/>
            <person name="Yanf M."/>
            <person name="Daum C."/>
            <person name="Ng V."/>
            <person name="Clum A."/>
            <person name="Ohm R."/>
            <person name="Martin F."/>
            <person name="Silar P."/>
            <person name="Natvig D."/>
            <person name="Lalanne C."/>
            <person name="Gautier V."/>
            <person name="Ament-Velasquez S.L."/>
            <person name="Kruys A."/>
            <person name="Hutchinson M.I."/>
            <person name="Powell A.J."/>
            <person name="Barry K."/>
            <person name="Miller A.N."/>
            <person name="Grigoriev I.V."/>
            <person name="Debuchy R."/>
            <person name="Gladieux P."/>
            <person name="Thoren M.H."/>
            <person name="Johannesson H."/>
        </authorList>
    </citation>
    <scope>NUCLEOTIDE SEQUENCE</scope>
    <source>
        <strain evidence="13">CBS 508.74</strain>
    </source>
</reference>
<dbReference type="Pfam" id="PF16073">
    <property type="entry name" value="SAT"/>
    <property type="match status" value="1"/>
</dbReference>
<feature type="region of interest" description="Disordered" evidence="8">
    <location>
        <begin position="1835"/>
        <end position="1867"/>
    </location>
</feature>
<dbReference type="SMART" id="SM00823">
    <property type="entry name" value="PKS_PP"/>
    <property type="match status" value="2"/>
</dbReference>
<dbReference type="SMART" id="SM00825">
    <property type="entry name" value="PKS_KS"/>
    <property type="match status" value="1"/>
</dbReference>
<dbReference type="InterPro" id="IPR013217">
    <property type="entry name" value="Methyltransf_12"/>
</dbReference>
<dbReference type="InterPro" id="IPR020841">
    <property type="entry name" value="PKS_Beta-ketoAc_synthase_dom"/>
</dbReference>
<feature type="region of interest" description="Disordered" evidence="8">
    <location>
        <begin position="1480"/>
        <end position="1507"/>
    </location>
</feature>
<feature type="region of interest" description="Disordered" evidence="8">
    <location>
        <begin position="1943"/>
        <end position="1969"/>
    </location>
</feature>
<keyword evidence="9" id="KW-0472">Membrane</keyword>
<dbReference type="InterPro" id="IPR049552">
    <property type="entry name" value="PKS_DH_N"/>
</dbReference>
<dbReference type="Gene3D" id="3.40.47.10">
    <property type="match status" value="1"/>
</dbReference>
<feature type="active site" description="Proton donor; for dehydratase activity" evidence="7">
    <location>
        <position position="1601"/>
    </location>
</feature>
<keyword evidence="2" id="KW-0596">Phosphopantetheine</keyword>
<dbReference type="InterPro" id="IPR049900">
    <property type="entry name" value="PKS_mFAS_DH"/>
</dbReference>
<reference evidence="13" key="1">
    <citation type="journal article" date="2023" name="Mol. Phylogenet. Evol.">
        <title>Genome-scale phylogeny and comparative genomics of the fungal order Sordariales.</title>
        <authorList>
            <person name="Hensen N."/>
            <person name="Bonometti L."/>
            <person name="Westerberg I."/>
            <person name="Brannstrom I.O."/>
            <person name="Guillou S."/>
            <person name="Cros-Aarteil S."/>
            <person name="Calhoun S."/>
            <person name="Haridas S."/>
            <person name="Kuo A."/>
            <person name="Mondo S."/>
            <person name="Pangilinan J."/>
            <person name="Riley R."/>
            <person name="LaButti K."/>
            <person name="Andreopoulos B."/>
            <person name="Lipzen A."/>
            <person name="Chen C."/>
            <person name="Yan M."/>
            <person name="Daum C."/>
            <person name="Ng V."/>
            <person name="Clum A."/>
            <person name="Steindorff A."/>
            <person name="Ohm R.A."/>
            <person name="Martin F."/>
            <person name="Silar P."/>
            <person name="Natvig D.O."/>
            <person name="Lalanne C."/>
            <person name="Gautier V."/>
            <person name="Ament-Velasquez S.L."/>
            <person name="Kruys A."/>
            <person name="Hutchinson M.I."/>
            <person name="Powell A.J."/>
            <person name="Barry K."/>
            <person name="Miller A.N."/>
            <person name="Grigoriev I.V."/>
            <person name="Debuchy R."/>
            <person name="Gladieux P."/>
            <person name="Hiltunen Thoren M."/>
            <person name="Johannesson H."/>
        </authorList>
    </citation>
    <scope>NUCLEOTIDE SEQUENCE</scope>
    <source>
        <strain evidence="13">CBS 508.74</strain>
    </source>
</reference>
<dbReference type="PANTHER" id="PTHR43775:SF21">
    <property type="entry name" value="NON-REDUCING POLYKETIDE SYNTHASE AUSA-RELATED"/>
    <property type="match status" value="1"/>
</dbReference>
<feature type="region of interest" description="Disordered" evidence="8">
    <location>
        <begin position="2570"/>
        <end position="2592"/>
    </location>
</feature>
<feature type="compositionally biased region" description="Low complexity" evidence="8">
    <location>
        <begin position="1735"/>
        <end position="1751"/>
    </location>
</feature>
<dbReference type="PANTHER" id="PTHR43775">
    <property type="entry name" value="FATTY ACID SYNTHASE"/>
    <property type="match status" value="1"/>
</dbReference>
<dbReference type="SUPFAM" id="SSF55048">
    <property type="entry name" value="Probable ACP-binding domain of malonyl-CoA ACP transacylase"/>
    <property type="match status" value="1"/>
</dbReference>
<keyword evidence="5" id="KW-0808">Transferase</keyword>
<name>A0AAN6QP30_9PEZI</name>
<dbReference type="GO" id="GO:0032259">
    <property type="term" value="P:methylation"/>
    <property type="evidence" value="ECO:0007669"/>
    <property type="project" value="UniProtKB-KW"/>
</dbReference>
<keyword evidence="9" id="KW-1133">Transmembrane helix</keyword>
<dbReference type="GO" id="GO:0044550">
    <property type="term" value="P:secondary metabolite biosynthetic process"/>
    <property type="evidence" value="ECO:0007669"/>
    <property type="project" value="TreeGrafter"/>
</dbReference>
<dbReference type="InterPro" id="IPR029063">
    <property type="entry name" value="SAM-dependent_MTases_sf"/>
</dbReference>
<proteinExistence type="predicted"/>
<dbReference type="InterPro" id="IPR014030">
    <property type="entry name" value="Ketoacyl_synth_N"/>
</dbReference>
<feature type="region of interest" description="N-terminal hotdog fold" evidence="7">
    <location>
        <begin position="1359"/>
        <end position="1505"/>
    </location>
</feature>
<dbReference type="InterPro" id="IPR016036">
    <property type="entry name" value="Malonyl_transacylase_ACP-bd"/>
</dbReference>
<evidence type="ECO:0000256" key="5">
    <source>
        <dbReference type="ARBA" id="ARBA00022679"/>
    </source>
</evidence>
<evidence type="ECO:0000256" key="6">
    <source>
        <dbReference type="ARBA" id="ARBA00023268"/>
    </source>
</evidence>
<accession>A0AAN6QP30</accession>
<evidence type="ECO:0000256" key="7">
    <source>
        <dbReference type="PROSITE-ProRule" id="PRU01363"/>
    </source>
</evidence>
<dbReference type="InterPro" id="IPR009081">
    <property type="entry name" value="PP-bd_ACP"/>
</dbReference>